<dbReference type="InterPro" id="IPR018326">
    <property type="entry name" value="Rad4_beta-hairpin_dom1"/>
</dbReference>
<dbReference type="InterPro" id="IPR018325">
    <property type="entry name" value="Rad4/PNGase_transGLS-fold"/>
</dbReference>
<feature type="compositionally biased region" description="Acidic residues" evidence="6">
    <location>
        <begin position="87"/>
        <end position="98"/>
    </location>
</feature>
<evidence type="ECO:0000259" key="8">
    <source>
        <dbReference type="SMART" id="SM01031"/>
    </source>
</evidence>
<dbReference type="SMART" id="SM01030">
    <property type="entry name" value="BHD_1"/>
    <property type="match status" value="1"/>
</dbReference>
<dbReference type="RefSeq" id="XP_051364383.1">
    <property type="nucleotide sequence ID" value="XM_051503988.1"/>
</dbReference>
<dbReference type="Pfam" id="PF10404">
    <property type="entry name" value="BHD_2"/>
    <property type="match status" value="1"/>
</dbReference>
<protein>
    <submittedName>
        <fullName evidence="10">DNA repair protein-like protein</fullName>
    </submittedName>
</protein>
<feature type="compositionally biased region" description="Acidic residues" evidence="6">
    <location>
        <begin position="626"/>
        <end position="639"/>
    </location>
</feature>
<dbReference type="InterPro" id="IPR042488">
    <property type="entry name" value="Rad4_BHD3_sf"/>
</dbReference>
<evidence type="ECO:0000256" key="2">
    <source>
        <dbReference type="ARBA" id="ARBA00009525"/>
    </source>
</evidence>
<keyword evidence="11" id="KW-1185">Reference proteome</keyword>
<proteinExistence type="inferred from homology"/>
<feature type="compositionally biased region" description="Basic and acidic residues" evidence="6">
    <location>
        <begin position="44"/>
        <end position="55"/>
    </location>
</feature>
<dbReference type="PANTHER" id="PTHR12135:SF0">
    <property type="entry name" value="DNA REPAIR PROTEIN COMPLEMENTING XP-C CELLS"/>
    <property type="match status" value="1"/>
</dbReference>
<feature type="domain" description="Rad4 beta-hairpin" evidence="9">
    <location>
        <begin position="665"/>
        <end position="739"/>
    </location>
</feature>
<gene>
    <name evidence="10" type="ORF">J7T54_005556</name>
</gene>
<evidence type="ECO:0000259" key="9">
    <source>
        <dbReference type="SMART" id="SM01032"/>
    </source>
</evidence>
<evidence type="ECO:0000256" key="5">
    <source>
        <dbReference type="ARBA" id="ARBA00023242"/>
    </source>
</evidence>
<dbReference type="GO" id="GO:0006298">
    <property type="term" value="P:mismatch repair"/>
    <property type="evidence" value="ECO:0007669"/>
    <property type="project" value="TreeGrafter"/>
</dbReference>
<evidence type="ECO:0000259" key="7">
    <source>
        <dbReference type="SMART" id="SM01030"/>
    </source>
</evidence>
<dbReference type="GO" id="GO:0003697">
    <property type="term" value="F:single-stranded DNA binding"/>
    <property type="evidence" value="ECO:0007669"/>
    <property type="project" value="TreeGrafter"/>
</dbReference>
<dbReference type="GeneID" id="75832039"/>
<feature type="region of interest" description="Disordered" evidence="6">
    <location>
        <begin position="619"/>
        <end position="648"/>
    </location>
</feature>
<dbReference type="Pfam" id="PF10403">
    <property type="entry name" value="BHD_1"/>
    <property type="match status" value="1"/>
</dbReference>
<keyword evidence="4" id="KW-0234">DNA repair</keyword>
<feature type="domain" description="Rad4 beta-hairpin" evidence="8">
    <location>
        <begin position="589"/>
        <end position="658"/>
    </location>
</feature>
<organism evidence="10 11">
    <name type="scientific">Emericellopsis cladophorae</name>
    <dbReference type="NCBI Taxonomy" id="2686198"/>
    <lineage>
        <taxon>Eukaryota</taxon>
        <taxon>Fungi</taxon>
        <taxon>Dikarya</taxon>
        <taxon>Ascomycota</taxon>
        <taxon>Pezizomycotina</taxon>
        <taxon>Sordariomycetes</taxon>
        <taxon>Hypocreomycetidae</taxon>
        <taxon>Hypocreales</taxon>
        <taxon>Bionectriaceae</taxon>
        <taxon>Emericellopsis</taxon>
    </lineage>
</organism>
<comment type="caution">
    <text evidence="10">The sequence shown here is derived from an EMBL/GenBank/DDBJ whole genome shotgun (WGS) entry which is preliminary data.</text>
</comment>
<dbReference type="Pfam" id="PF10405">
    <property type="entry name" value="BHD_3"/>
    <property type="match status" value="1"/>
</dbReference>
<evidence type="ECO:0000256" key="1">
    <source>
        <dbReference type="ARBA" id="ARBA00004123"/>
    </source>
</evidence>
<evidence type="ECO:0000256" key="6">
    <source>
        <dbReference type="SAM" id="MobiDB-lite"/>
    </source>
</evidence>
<feature type="region of interest" description="Disordered" evidence="6">
    <location>
        <begin position="131"/>
        <end position="154"/>
    </location>
</feature>
<sequence>MARPKRGAGKMGESDIYGDMLAEAGVSAHASTSERPLKRRRAGPKTDDVDGETKDVNSSPAQLEHQKNPDVKQDDAPAPMVQTMERESDDDDDEDEDMEFEDVEFEAWLQGDAKPLPEPQAPQDLELNLTAAMTPAKRQIERRKPLTREEKERRAHVHQTHLLCLLSHVARRNHWCNDPKVQQSLQAHLPEKIVTLLNPSPNLSQFGRTESLKRGLGELDKLWKAKFEITERGMRRALWAEDVNQLQDVRISADPEPTFTFADGSRQYELPEDMEVCHDREDFRAAARTLQGSRDVGAQLYCALLRNAGVRARLVCSLQPLACISGAPALAKPKKGLATASLSKEDRVRASMANHEKMSKAARHEITAAAGSPTARRRLGHPGAASFNFESQVGRSQDKAKSSKIKTPRTIRESPYPIYWVEILDVGHQKWQPVDAVVTHTFWKPKAVEPPITDKENVLSYVVAFEGDDTARDVTRRYAKAYTAKTRRLRVETNVQGGDRWWRKAMRPFRRRRPENLDQIEDQELAGAEAREPMPRNVQDFKNHPVYALERHLRRHEVLLPDATPSGTVAAGTKGPLEKVYRRKDVRVGKTADKWYRSQGREVRPLEIPVKWLPKRARPRGRFGGLDDDENEDEDDDDGGQNGVPIFTVDQTEPYVPPVVRNGKVPKNKFGNIDVYVPSMVPKGAVHLRMEEAARAAHIIGVDYAPALTGFSFKGRTGTAVLTGIVVAVEYEEAILAVVEGLRDLADEAEEERKRLVTMRWWRRFMMGLRIRERVWAGVSEEERREAERDALMNAEMDEDMADDESDLTEEFDMEVDGDGGGGFLVDDDEGGGGFIP</sequence>
<dbReference type="InterPro" id="IPR036985">
    <property type="entry name" value="Transglutaminase-like_sf"/>
</dbReference>
<feature type="region of interest" description="Disordered" evidence="6">
    <location>
        <begin position="813"/>
        <end position="837"/>
    </location>
</feature>
<comment type="subcellular location">
    <subcellularLocation>
        <location evidence="1">Nucleus</location>
    </subcellularLocation>
</comment>
<evidence type="ECO:0000256" key="4">
    <source>
        <dbReference type="ARBA" id="ARBA00023204"/>
    </source>
</evidence>
<dbReference type="EMBL" id="JAGIXG020000007">
    <property type="protein sequence ID" value="KAI6783527.1"/>
    <property type="molecule type" value="Genomic_DNA"/>
</dbReference>
<dbReference type="Pfam" id="PF03835">
    <property type="entry name" value="Rad4"/>
    <property type="match status" value="1"/>
</dbReference>
<keyword evidence="3" id="KW-0227">DNA damage</keyword>
<dbReference type="SMART" id="SM01031">
    <property type="entry name" value="BHD_2"/>
    <property type="match status" value="1"/>
</dbReference>
<dbReference type="GO" id="GO:0000111">
    <property type="term" value="C:nucleotide-excision repair factor 2 complex"/>
    <property type="evidence" value="ECO:0007669"/>
    <property type="project" value="TreeGrafter"/>
</dbReference>
<evidence type="ECO:0000313" key="10">
    <source>
        <dbReference type="EMBL" id="KAI6783527.1"/>
    </source>
</evidence>
<reference evidence="10" key="2">
    <citation type="submission" date="2022-07" db="EMBL/GenBank/DDBJ databases">
        <authorList>
            <person name="Goncalves M.F.M."/>
            <person name="Hilario S."/>
            <person name="Van De Peer Y."/>
            <person name="Esteves A.C."/>
            <person name="Alves A."/>
        </authorList>
    </citation>
    <scope>NUCLEOTIDE SEQUENCE</scope>
    <source>
        <strain evidence="10">MUM 19.33</strain>
    </source>
</reference>
<feature type="compositionally biased region" description="Basic and acidic residues" evidence="6">
    <location>
        <begin position="138"/>
        <end position="153"/>
    </location>
</feature>
<feature type="region of interest" description="Disordered" evidence="6">
    <location>
        <begin position="26"/>
        <end position="98"/>
    </location>
</feature>
<feature type="domain" description="Rad4 beta-hairpin" evidence="7">
    <location>
        <begin position="530"/>
        <end position="587"/>
    </location>
</feature>
<dbReference type="InterPro" id="IPR004583">
    <property type="entry name" value="DNA_repair_Rad4"/>
</dbReference>
<comment type="similarity">
    <text evidence="2">Belongs to the XPC family.</text>
</comment>
<dbReference type="OrthoDB" id="300780at2759"/>
<dbReference type="Gene3D" id="3.90.260.10">
    <property type="entry name" value="Transglutaminase-like"/>
    <property type="match status" value="1"/>
</dbReference>
<dbReference type="PANTHER" id="PTHR12135">
    <property type="entry name" value="DNA REPAIR PROTEIN XP-C / RAD4"/>
    <property type="match status" value="1"/>
</dbReference>
<dbReference type="GO" id="GO:0071942">
    <property type="term" value="C:XPC complex"/>
    <property type="evidence" value="ECO:0007669"/>
    <property type="project" value="TreeGrafter"/>
</dbReference>
<evidence type="ECO:0000256" key="3">
    <source>
        <dbReference type="ARBA" id="ARBA00022763"/>
    </source>
</evidence>
<evidence type="ECO:0000313" key="11">
    <source>
        <dbReference type="Proteomes" id="UP001055219"/>
    </source>
</evidence>
<dbReference type="InterPro" id="IPR038765">
    <property type="entry name" value="Papain-like_cys_pep_sf"/>
</dbReference>
<reference evidence="10" key="1">
    <citation type="journal article" date="2021" name="J Fungi (Basel)">
        <title>Genomic and Metabolomic Analyses of the Marine Fungus Emericellopsis cladophorae: Insights into Saltwater Adaptability Mechanisms and Its Biosynthetic Potential.</title>
        <authorList>
            <person name="Goncalves M.F.M."/>
            <person name="Hilario S."/>
            <person name="Van de Peer Y."/>
            <person name="Esteves A.C."/>
            <person name="Alves A."/>
        </authorList>
    </citation>
    <scope>NUCLEOTIDE SEQUENCE</scope>
    <source>
        <strain evidence="10">MUM 19.33</strain>
    </source>
</reference>
<dbReference type="Proteomes" id="UP001055219">
    <property type="component" value="Unassembled WGS sequence"/>
</dbReference>
<dbReference type="InterPro" id="IPR018328">
    <property type="entry name" value="Rad4_beta-hairpin_dom3"/>
</dbReference>
<feature type="compositionally biased region" description="Basic and acidic residues" evidence="6">
    <location>
        <begin position="64"/>
        <end position="75"/>
    </location>
</feature>
<dbReference type="Gene3D" id="2.20.20.110">
    <property type="entry name" value="Rad4, beta-hairpin domain BHD1"/>
    <property type="match status" value="1"/>
</dbReference>
<dbReference type="GO" id="GO:0005737">
    <property type="term" value="C:cytoplasm"/>
    <property type="evidence" value="ECO:0007669"/>
    <property type="project" value="TreeGrafter"/>
</dbReference>
<dbReference type="SMART" id="SM01032">
    <property type="entry name" value="BHD_3"/>
    <property type="match status" value="1"/>
</dbReference>
<dbReference type="GO" id="GO:0003684">
    <property type="term" value="F:damaged DNA binding"/>
    <property type="evidence" value="ECO:0007669"/>
    <property type="project" value="InterPro"/>
</dbReference>
<dbReference type="FunFam" id="3.30.70.2460:FF:000001">
    <property type="entry name" value="DNA repair protein Rad4 family"/>
    <property type="match status" value="1"/>
</dbReference>
<keyword evidence="5" id="KW-0539">Nucleus</keyword>
<name>A0A9Q0BF27_9HYPO</name>
<dbReference type="GO" id="GO:0006289">
    <property type="term" value="P:nucleotide-excision repair"/>
    <property type="evidence" value="ECO:0007669"/>
    <property type="project" value="InterPro"/>
</dbReference>
<accession>A0A9Q0BF27</accession>
<dbReference type="SUPFAM" id="SSF54001">
    <property type="entry name" value="Cysteine proteinases"/>
    <property type="match status" value="1"/>
</dbReference>
<dbReference type="InterPro" id="IPR018327">
    <property type="entry name" value="BHD_2"/>
</dbReference>
<dbReference type="AlphaFoldDB" id="A0A9Q0BF27"/>
<dbReference type="Gene3D" id="3.30.70.2460">
    <property type="entry name" value="Rad4, beta-hairpin domain BHD3"/>
    <property type="match status" value="1"/>
</dbReference>